<organism evidence="3 4">
    <name type="scientific">Jaapia argillacea MUCL 33604</name>
    <dbReference type="NCBI Taxonomy" id="933084"/>
    <lineage>
        <taxon>Eukaryota</taxon>
        <taxon>Fungi</taxon>
        <taxon>Dikarya</taxon>
        <taxon>Basidiomycota</taxon>
        <taxon>Agaricomycotina</taxon>
        <taxon>Agaricomycetes</taxon>
        <taxon>Agaricomycetidae</taxon>
        <taxon>Jaapiales</taxon>
        <taxon>Jaapiaceae</taxon>
        <taxon>Jaapia</taxon>
    </lineage>
</organism>
<name>A0A067PB40_9AGAM</name>
<evidence type="ECO:0000256" key="1">
    <source>
        <dbReference type="SAM" id="MobiDB-lite"/>
    </source>
</evidence>
<proteinExistence type="predicted"/>
<feature type="compositionally biased region" description="Acidic residues" evidence="1">
    <location>
        <begin position="388"/>
        <end position="401"/>
    </location>
</feature>
<feature type="domain" description="DUF8191" evidence="2">
    <location>
        <begin position="163"/>
        <end position="243"/>
    </location>
</feature>
<dbReference type="Proteomes" id="UP000027265">
    <property type="component" value="Unassembled WGS sequence"/>
</dbReference>
<evidence type="ECO:0000259" key="2">
    <source>
        <dbReference type="Pfam" id="PF26609"/>
    </source>
</evidence>
<dbReference type="HOGENOM" id="CLU_041691_0_0_1"/>
<gene>
    <name evidence="3" type="ORF">JAAARDRAFT_40561</name>
</gene>
<protein>
    <recommendedName>
        <fullName evidence="2">DUF8191 domain-containing protein</fullName>
    </recommendedName>
</protein>
<feature type="region of interest" description="Disordered" evidence="1">
    <location>
        <begin position="320"/>
        <end position="454"/>
    </location>
</feature>
<feature type="compositionally biased region" description="Acidic residues" evidence="1">
    <location>
        <begin position="412"/>
        <end position="429"/>
    </location>
</feature>
<dbReference type="OrthoDB" id="3063271at2759"/>
<feature type="region of interest" description="Disordered" evidence="1">
    <location>
        <begin position="269"/>
        <end position="304"/>
    </location>
</feature>
<evidence type="ECO:0000313" key="3">
    <source>
        <dbReference type="EMBL" id="KDQ51944.1"/>
    </source>
</evidence>
<dbReference type="InParanoid" id="A0A067PB40"/>
<evidence type="ECO:0000313" key="4">
    <source>
        <dbReference type="Proteomes" id="UP000027265"/>
    </source>
</evidence>
<feature type="region of interest" description="Disordered" evidence="1">
    <location>
        <begin position="108"/>
        <end position="127"/>
    </location>
</feature>
<dbReference type="Pfam" id="PF26609">
    <property type="entry name" value="DUF8191"/>
    <property type="match status" value="1"/>
</dbReference>
<accession>A0A067PB40</accession>
<dbReference type="AlphaFoldDB" id="A0A067PB40"/>
<sequence>MQSQKSLKALRMLDTWKSHKIKQQQREIIKLRNALRAFIPEDDEMSKTSAEDVDPDHPMEDISLRDANLDRALAFWCDNDGVYRCSTCGWEVVEGFCSCCAAECEGYESDGKETKNPSPHSVTTDHEALNSDRRLMPRGTTPLLDVGYINFPPDYPHGDYRILLQRGATPLMCQTFHLKFEPNAGIIAYADEDIFQSFSGPGMVTGDQWKICLGRRIVLTDDDHDGAQFIEDLLDEVLYFPISSSLSERFQDRWETVLESPGVWVTRPMVAKCPEPTGVDRTEDEDDDDDATLSDQEGDDAKDDIELEYYRQLSVDDEALEIPMTDYNPKIRPNEYEGTDDEGDSKTPEGENEAPGWYQDYRGLDTAYESGKDDEKPKTKKKRRDSDDVVGSDWDSDEVLSGDEYVMHGTDGDDGEYGGGDDGEDDEEGGTDHGDEGGDDEDEQTRSSDPMPVV</sequence>
<reference evidence="4" key="1">
    <citation type="journal article" date="2014" name="Proc. Natl. Acad. Sci. U.S.A.">
        <title>Extensive sampling of basidiomycete genomes demonstrates inadequacy of the white-rot/brown-rot paradigm for wood decay fungi.</title>
        <authorList>
            <person name="Riley R."/>
            <person name="Salamov A.A."/>
            <person name="Brown D.W."/>
            <person name="Nagy L.G."/>
            <person name="Floudas D."/>
            <person name="Held B.W."/>
            <person name="Levasseur A."/>
            <person name="Lombard V."/>
            <person name="Morin E."/>
            <person name="Otillar R."/>
            <person name="Lindquist E.A."/>
            <person name="Sun H."/>
            <person name="LaButti K.M."/>
            <person name="Schmutz J."/>
            <person name="Jabbour D."/>
            <person name="Luo H."/>
            <person name="Baker S.E."/>
            <person name="Pisabarro A.G."/>
            <person name="Walton J.D."/>
            <person name="Blanchette R.A."/>
            <person name="Henrissat B."/>
            <person name="Martin F."/>
            <person name="Cullen D."/>
            <person name="Hibbett D.S."/>
            <person name="Grigoriev I.V."/>
        </authorList>
    </citation>
    <scope>NUCLEOTIDE SEQUENCE [LARGE SCALE GENOMIC DNA]</scope>
    <source>
        <strain evidence="4">MUCL 33604</strain>
    </source>
</reference>
<dbReference type="EMBL" id="KL197743">
    <property type="protein sequence ID" value="KDQ51944.1"/>
    <property type="molecule type" value="Genomic_DNA"/>
</dbReference>
<keyword evidence="4" id="KW-1185">Reference proteome</keyword>
<dbReference type="InterPro" id="IPR058504">
    <property type="entry name" value="DUF8191"/>
</dbReference>
<feature type="compositionally biased region" description="Acidic residues" evidence="1">
    <location>
        <begin position="282"/>
        <end position="304"/>
    </location>
</feature>